<evidence type="ECO:0000313" key="6">
    <source>
        <dbReference type="Proteomes" id="UP001249851"/>
    </source>
</evidence>
<dbReference type="PRINTS" id="PR01415">
    <property type="entry name" value="ANKYRIN"/>
</dbReference>
<evidence type="ECO:0000313" key="5">
    <source>
        <dbReference type="EMBL" id="KAK2558032.1"/>
    </source>
</evidence>
<dbReference type="AlphaFoldDB" id="A0AAD9V1U5"/>
<gene>
    <name evidence="5" type="ORF">P5673_019600</name>
</gene>
<dbReference type="SMART" id="SM00248">
    <property type="entry name" value="ANK"/>
    <property type="match status" value="7"/>
</dbReference>
<dbReference type="PROSITE" id="PS50297">
    <property type="entry name" value="ANK_REP_REGION"/>
    <property type="match status" value="5"/>
</dbReference>
<feature type="repeat" description="ANK" evidence="3">
    <location>
        <begin position="65"/>
        <end position="97"/>
    </location>
</feature>
<dbReference type="PROSITE" id="PS50088">
    <property type="entry name" value="ANK_REPEAT"/>
    <property type="match status" value="5"/>
</dbReference>
<name>A0AAD9V1U5_ACRCE</name>
<reference evidence="5" key="2">
    <citation type="journal article" date="2023" name="Science">
        <title>Genomic signatures of disease resistance in endangered staghorn corals.</title>
        <authorList>
            <person name="Vollmer S.V."/>
            <person name="Selwyn J.D."/>
            <person name="Despard B.A."/>
            <person name="Roesel C.L."/>
        </authorList>
    </citation>
    <scope>NUCLEOTIDE SEQUENCE</scope>
    <source>
        <strain evidence="5">K2</strain>
    </source>
</reference>
<dbReference type="SUPFAM" id="SSF48403">
    <property type="entry name" value="Ankyrin repeat"/>
    <property type="match status" value="1"/>
</dbReference>
<dbReference type="Gene3D" id="1.25.40.20">
    <property type="entry name" value="Ankyrin repeat-containing domain"/>
    <property type="match status" value="4"/>
</dbReference>
<dbReference type="InterPro" id="IPR036770">
    <property type="entry name" value="Ankyrin_rpt-contain_sf"/>
</dbReference>
<keyword evidence="2 3" id="KW-0040">ANK repeat</keyword>
<comment type="caution">
    <text evidence="5">The sequence shown here is derived from an EMBL/GenBank/DDBJ whole genome shotgun (WGS) entry which is preliminary data.</text>
</comment>
<organism evidence="5 6">
    <name type="scientific">Acropora cervicornis</name>
    <name type="common">Staghorn coral</name>
    <dbReference type="NCBI Taxonomy" id="6130"/>
    <lineage>
        <taxon>Eukaryota</taxon>
        <taxon>Metazoa</taxon>
        <taxon>Cnidaria</taxon>
        <taxon>Anthozoa</taxon>
        <taxon>Hexacorallia</taxon>
        <taxon>Scleractinia</taxon>
        <taxon>Astrocoeniina</taxon>
        <taxon>Acroporidae</taxon>
        <taxon>Acropora</taxon>
    </lineage>
</organism>
<dbReference type="Pfam" id="PF13637">
    <property type="entry name" value="Ank_4"/>
    <property type="match status" value="1"/>
</dbReference>
<evidence type="ECO:0000256" key="4">
    <source>
        <dbReference type="SAM" id="MobiDB-lite"/>
    </source>
</evidence>
<dbReference type="PANTHER" id="PTHR24198">
    <property type="entry name" value="ANKYRIN REPEAT AND PROTEIN KINASE DOMAIN-CONTAINING PROTEIN"/>
    <property type="match status" value="1"/>
</dbReference>
<feature type="repeat" description="ANK" evidence="3">
    <location>
        <begin position="220"/>
        <end position="252"/>
    </location>
</feature>
<accession>A0AAD9V1U5</accession>
<dbReference type="PANTHER" id="PTHR24198:SF165">
    <property type="entry name" value="ANKYRIN REPEAT-CONTAINING PROTEIN-RELATED"/>
    <property type="match status" value="1"/>
</dbReference>
<evidence type="ECO:0000256" key="3">
    <source>
        <dbReference type="PROSITE-ProRule" id="PRU00023"/>
    </source>
</evidence>
<proteinExistence type="predicted"/>
<dbReference type="Proteomes" id="UP001249851">
    <property type="component" value="Unassembled WGS sequence"/>
</dbReference>
<reference evidence="5" key="1">
    <citation type="journal article" date="2023" name="G3 (Bethesda)">
        <title>Whole genome assembly and annotation of the endangered Caribbean coral Acropora cervicornis.</title>
        <authorList>
            <person name="Selwyn J.D."/>
            <person name="Vollmer S.V."/>
        </authorList>
    </citation>
    <scope>NUCLEOTIDE SEQUENCE</scope>
    <source>
        <strain evidence="5">K2</strain>
    </source>
</reference>
<dbReference type="InterPro" id="IPR002110">
    <property type="entry name" value="Ankyrin_rpt"/>
</dbReference>
<protein>
    <submittedName>
        <fullName evidence="5">Ankyrin-2</fullName>
    </submittedName>
</protein>
<dbReference type="Pfam" id="PF12796">
    <property type="entry name" value="Ank_2"/>
    <property type="match status" value="2"/>
</dbReference>
<dbReference type="EMBL" id="JARQWQ010000046">
    <property type="protein sequence ID" value="KAK2558032.1"/>
    <property type="molecule type" value="Genomic_DNA"/>
</dbReference>
<sequence length="379" mass="40590">MTQVGPEPALPSKPNQDESQVPEIEDVSHITLHQAARDGKADVIEHKVQNFGGNPGKLLNKGDEANNTPLHYAVRYGHVNVVKLLSEFGADISKPGEYGASPLHYAARFHTNTVRQPGSRYSSNDDLADGEISAVVAPVTTALSTDKIGGDVNLSHEMQISTEESTESLIMFLVQQGGDVNVCDNYGLSPLHYAASKGNLTAVRELLQCDGIKIDQKDASRSTPLHCAAADSAVEVVKALLDAGADVRAKDNEERTPIHLACTDNKIDTVQVLFERVENSENGSDISDMLEGKNKEGETALHAAVKGGCLDIVKLCLDKGAKVRARRGNLAHPLHIAAINGHVKIAACLIEHNAKIEARNALHETPLHKAAASNKTRDG</sequence>
<feature type="region of interest" description="Disordered" evidence="4">
    <location>
        <begin position="1"/>
        <end position="21"/>
    </location>
</feature>
<evidence type="ECO:0000256" key="2">
    <source>
        <dbReference type="ARBA" id="ARBA00023043"/>
    </source>
</evidence>
<keyword evidence="1" id="KW-0677">Repeat</keyword>
<feature type="repeat" description="ANK" evidence="3">
    <location>
        <begin position="296"/>
        <end position="328"/>
    </location>
</feature>
<feature type="repeat" description="ANK" evidence="3">
    <location>
        <begin position="329"/>
        <end position="361"/>
    </location>
</feature>
<keyword evidence="6" id="KW-1185">Reference proteome</keyword>
<evidence type="ECO:0000256" key="1">
    <source>
        <dbReference type="ARBA" id="ARBA00022737"/>
    </source>
</evidence>
<feature type="repeat" description="ANK" evidence="3">
    <location>
        <begin position="186"/>
        <end position="219"/>
    </location>
</feature>